<dbReference type="PANTHER" id="PTHR19328">
    <property type="entry name" value="HEDGEHOG-INTERACTING PROTEIN"/>
    <property type="match status" value="1"/>
</dbReference>
<evidence type="ECO:0000313" key="4">
    <source>
        <dbReference type="EMBL" id="NWJ56314.1"/>
    </source>
</evidence>
<dbReference type="SUPFAM" id="SSF50952">
    <property type="entry name" value="Soluble quinoprotein glucose dehydrogenase"/>
    <property type="match status" value="1"/>
</dbReference>
<evidence type="ECO:0000313" key="10">
    <source>
        <dbReference type="Proteomes" id="UP000520052"/>
    </source>
</evidence>
<dbReference type="Proteomes" id="UP000575480">
    <property type="component" value="Unassembled WGS sequence"/>
</dbReference>
<evidence type="ECO:0000313" key="6">
    <source>
        <dbReference type="EMBL" id="NWK01574.1"/>
    </source>
</evidence>
<reference evidence="2" key="2">
    <citation type="submission" date="2020-06" db="EMBL/GenBank/DDBJ databases">
        <authorList>
            <person name="Wang Y."/>
        </authorList>
    </citation>
    <scope>NUCLEOTIDE SEQUENCE</scope>
    <source>
        <strain evidence="8">D1a</strain>
        <strain evidence="2">L14</strain>
        <strain evidence="4">L15a</strain>
        <strain evidence="9">L19a</strain>
        <strain evidence="7">T1C4</strain>
        <strain evidence="3">T1L11</strain>
        <strain evidence="6">T1L9</strain>
        <strain evidence="5">T3L1</strain>
    </source>
</reference>
<evidence type="ECO:0000313" key="11">
    <source>
        <dbReference type="Proteomes" id="UP000535457"/>
    </source>
</evidence>
<organism evidence="2 17">
    <name type="scientific">Marine Group I thaumarchaeote</name>
    <dbReference type="NCBI Taxonomy" id="2511932"/>
    <lineage>
        <taxon>Archaea</taxon>
        <taxon>Nitrososphaerota</taxon>
        <taxon>Marine Group I</taxon>
    </lineage>
</organism>
<dbReference type="EMBL" id="JACATJ010000005">
    <property type="protein sequence ID" value="NWK08977.1"/>
    <property type="molecule type" value="Genomic_DNA"/>
</dbReference>
<dbReference type="InterPro" id="IPR011041">
    <property type="entry name" value="Quinoprot_gluc/sorb_DH_b-prop"/>
</dbReference>
<evidence type="ECO:0000313" key="16">
    <source>
        <dbReference type="Proteomes" id="UP000575480"/>
    </source>
</evidence>
<evidence type="ECO:0000313" key="7">
    <source>
        <dbReference type="EMBL" id="NWK06984.1"/>
    </source>
</evidence>
<evidence type="ECO:0000313" key="15">
    <source>
        <dbReference type="Proteomes" id="UP000563820"/>
    </source>
</evidence>
<dbReference type="AlphaFoldDB" id="A0A7K4M7P7"/>
<dbReference type="Gene3D" id="2.120.10.30">
    <property type="entry name" value="TolB, C-terminal domain"/>
    <property type="match status" value="1"/>
</dbReference>
<name>A0A7K4M7P7_9ARCH</name>
<proteinExistence type="predicted"/>
<dbReference type="EMBL" id="JACATC010000010">
    <property type="protein sequence ID" value="NWJ84523.1"/>
    <property type="molecule type" value="Genomic_DNA"/>
</dbReference>
<dbReference type="Proteomes" id="UP000563820">
    <property type="component" value="Unassembled WGS sequence"/>
</dbReference>
<accession>A0A7K4M7P7</accession>
<comment type="caution">
    <text evidence="2">The sequence shown here is derived from an EMBL/GenBank/DDBJ whole genome shotgun (WGS) entry which is preliminary data.</text>
</comment>
<feature type="domain" description="Glucose/Sorbosone dehydrogenase" evidence="1">
    <location>
        <begin position="51"/>
        <end position="350"/>
    </location>
</feature>
<evidence type="ECO:0000313" key="5">
    <source>
        <dbReference type="EMBL" id="NWJ84523.1"/>
    </source>
</evidence>
<evidence type="ECO:0000313" key="2">
    <source>
        <dbReference type="EMBL" id="NWJ20079.1"/>
    </source>
</evidence>
<evidence type="ECO:0000313" key="3">
    <source>
        <dbReference type="EMBL" id="NWJ27990.1"/>
    </source>
</evidence>
<evidence type="ECO:0000313" key="12">
    <source>
        <dbReference type="Proteomes" id="UP000547822"/>
    </source>
</evidence>
<dbReference type="Proteomes" id="UP000535457">
    <property type="component" value="Unassembled WGS sequence"/>
</dbReference>
<evidence type="ECO:0000259" key="1">
    <source>
        <dbReference type="Pfam" id="PF07995"/>
    </source>
</evidence>
<dbReference type="Proteomes" id="UP000549797">
    <property type="component" value="Unassembled WGS sequence"/>
</dbReference>
<reference evidence="10 11" key="1">
    <citation type="journal article" date="2019" name="Environ. Microbiol.">
        <title>Genomics insights into ecotype formation of ammonia-oxidizing archaea in the deep ocean.</title>
        <authorList>
            <person name="Wang Y."/>
            <person name="Huang J.M."/>
            <person name="Cui G.J."/>
            <person name="Nunoura T."/>
            <person name="Takaki Y."/>
            <person name="Li W.L."/>
            <person name="Li J."/>
            <person name="Gao Z.M."/>
            <person name="Takai K."/>
            <person name="Zhang A.Q."/>
            <person name="Stepanauskas R."/>
        </authorList>
    </citation>
    <scope>NUCLEOTIDE SEQUENCE [LARGE SCALE GENOMIC DNA]</scope>
    <source>
        <strain evidence="8 13">D1a</strain>
        <strain evidence="2 17">L14</strain>
        <strain evidence="4 16">L15a</strain>
        <strain evidence="9 11">L19a</strain>
        <strain evidence="7 14">T1C4</strain>
        <strain evidence="3 15">T1L11</strain>
        <strain evidence="6 12">T1L9</strain>
        <strain evidence="5 10">T3L1</strain>
    </source>
</reference>
<dbReference type="InterPro" id="IPR011042">
    <property type="entry name" value="6-blade_b-propeller_TolB-like"/>
</dbReference>
<evidence type="ECO:0000313" key="14">
    <source>
        <dbReference type="Proteomes" id="UP000559282"/>
    </source>
</evidence>
<dbReference type="EMBL" id="JACATG010000011">
    <property type="protein sequence ID" value="NWK14292.1"/>
    <property type="molecule type" value="Genomic_DNA"/>
</dbReference>
<dbReference type="Proteomes" id="UP000587702">
    <property type="component" value="Unassembled WGS sequence"/>
</dbReference>
<dbReference type="Proteomes" id="UP000559282">
    <property type="component" value="Unassembled WGS sequence"/>
</dbReference>
<gene>
    <name evidence="6" type="ORF">HX840_06725</name>
    <name evidence="7" type="ORF">HX847_00925</name>
    <name evidence="3" type="ORF">HX848_01085</name>
    <name evidence="8" type="ORF">HX852_04235</name>
    <name evidence="9" type="ORF">HX853_06640</name>
    <name evidence="5" type="ORF">HX854_07360</name>
    <name evidence="4" type="ORF">HX858_00865</name>
    <name evidence="2" type="ORF">HX860_03280</name>
</gene>
<evidence type="ECO:0000313" key="8">
    <source>
        <dbReference type="EMBL" id="NWK08977.1"/>
    </source>
</evidence>
<dbReference type="PANTHER" id="PTHR19328:SF13">
    <property type="entry name" value="HIPL1 PROTEIN"/>
    <property type="match status" value="1"/>
</dbReference>
<dbReference type="EMBL" id="JACATI010000002">
    <property type="protein sequence ID" value="NWJ20079.1"/>
    <property type="molecule type" value="Genomic_DNA"/>
</dbReference>
<dbReference type="EMBL" id="JACATH010000001">
    <property type="protein sequence ID" value="NWJ56314.1"/>
    <property type="molecule type" value="Genomic_DNA"/>
</dbReference>
<dbReference type="EMBL" id="JACATE010000001">
    <property type="protein sequence ID" value="NWJ27990.1"/>
    <property type="molecule type" value="Genomic_DNA"/>
</dbReference>
<evidence type="ECO:0000313" key="17">
    <source>
        <dbReference type="Proteomes" id="UP000587702"/>
    </source>
</evidence>
<sequence length="365" mass="40192">MDKKIRVIAIIAVVIFSFFVLTSPSDLIPLPLPLSTSNSESASVSILAKNLDKPRAIAISDDRIFVTEKGGFIRVIQNNTLLESPLAIFRPANVFDGGLLGIALHPDFSNNHYIYVFLTYEEDGYLWNKILQITEFENKLQDAETIFDKIPGSTFTNGGFIKFGPDGKLYVGTGTISDSSHLPQDLDSLSGKILRLNDDGTIPDDNPFSDSPVYSLGHRNPQGMTWDDDGNMFVAEIGPEKNDEINLIQAGKNYGWPEQQCSGNENFENAILCYDPSIEPGGILFYSGDKLDFESPFIMASMRATSLYQVDFEEGLSSQKSILSGIGRVRDVVQGPDGSLYVITSNTDGKGFPDSTDDKLLRIMK</sequence>
<dbReference type="EMBL" id="JACATF010000002">
    <property type="protein sequence ID" value="NWK06984.1"/>
    <property type="molecule type" value="Genomic_DNA"/>
</dbReference>
<protein>
    <submittedName>
        <fullName evidence="2">PQQ-dependent sugar dehydrogenase</fullName>
    </submittedName>
</protein>
<evidence type="ECO:0000313" key="13">
    <source>
        <dbReference type="Proteomes" id="UP000549797"/>
    </source>
</evidence>
<dbReference type="InterPro" id="IPR012938">
    <property type="entry name" value="Glc/Sorbosone_DH"/>
</dbReference>
<dbReference type="Pfam" id="PF07995">
    <property type="entry name" value="GSDH"/>
    <property type="match status" value="1"/>
</dbReference>
<dbReference type="Proteomes" id="UP000547822">
    <property type="component" value="Unassembled WGS sequence"/>
</dbReference>
<dbReference type="EMBL" id="JACATD010000010">
    <property type="protein sequence ID" value="NWK01574.1"/>
    <property type="molecule type" value="Genomic_DNA"/>
</dbReference>
<dbReference type="Proteomes" id="UP000520052">
    <property type="component" value="Unassembled WGS sequence"/>
</dbReference>
<evidence type="ECO:0000313" key="9">
    <source>
        <dbReference type="EMBL" id="NWK14292.1"/>
    </source>
</evidence>